<keyword evidence="2" id="KW-1185">Reference proteome</keyword>
<gene>
    <name evidence="1" type="ORF">CRHIZ90672A_00010894</name>
</gene>
<comment type="caution">
    <text evidence="1">The sequence shown here is derived from an EMBL/GenBank/DDBJ whole genome shotgun (WGS) entry which is preliminary data.</text>
</comment>
<dbReference type="AlphaFoldDB" id="A0A9N9VGA5"/>
<accession>A0A9N9VGA5</accession>
<evidence type="ECO:0000313" key="2">
    <source>
        <dbReference type="Proteomes" id="UP000696573"/>
    </source>
</evidence>
<name>A0A9N9VGA5_9HYPO</name>
<dbReference type="EMBL" id="CABFNQ020000692">
    <property type="protein sequence ID" value="CAH0023450.1"/>
    <property type="molecule type" value="Genomic_DNA"/>
</dbReference>
<protein>
    <submittedName>
        <fullName evidence="1">Uncharacterized protein</fullName>
    </submittedName>
</protein>
<organism evidence="1 2">
    <name type="scientific">Clonostachys rhizophaga</name>
    <dbReference type="NCBI Taxonomy" id="160324"/>
    <lineage>
        <taxon>Eukaryota</taxon>
        <taxon>Fungi</taxon>
        <taxon>Dikarya</taxon>
        <taxon>Ascomycota</taxon>
        <taxon>Pezizomycotina</taxon>
        <taxon>Sordariomycetes</taxon>
        <taxon>Hypocreomycetidae</taxon>
        <taxon>Hypocreales</taxon>
        <taxon>Bionectriaceae</taxon>
        <taxon>Clonostachys</taxon>
    </lineage>
</organism>
<dbReference type="Proteomes" id="UP000696573">
    <property type="component" value="Unassembled WGS sequence"/>
</dbReference>
<reference evidence="1" key="1">
    <citation type="submission" date="2021-10" db="EMBL/GenBank/DDBJ databases">
        <authorList>
            <person name="Piombo E."/>
        </authorList>
    </citation>
    <scope>NUCLEOTIDE SEQUENCE</scope>
</reference>
<evidence type="ECO:0000313" key="1">
    <source>
        <dbReference type="EMBL" id="CAH0023450.1"/>
    </source>
</evidence>
<sequence>MRLMQIIRTGSSGGGLIAQSVTTANCWLGESRSIPSSLPWVDRPREVSLRQLAIVPILNATLLDPAHDVKFTWALLAVIIGLITPVSAIRDITNSITNGITNGITNEAQILVT</sequence>
<proteinExistence type="predicted"/>